<keyword evidence="4" id="KW-1185">Reference proteome</keyword>
<feature type="transmembrane region" description="Helical" evidence="2">
    <location>
        <begin position="162"/>
        <end position="195"/>
    </location>
</feature>
<sequence>MSVADRRHPTDRENATQLDEPAGTGGDQPARPARVPVQLPAPGPAATGAPYRPRALSGRFFRSELTLIFGRRRNWVGFLILAAVPVIIGIAVKVSPPSAGGGEFLNQITGNGIFVALTALMVEMPLFLPLAIAAIAGDAVAGEAHQGTLRYLLVVPVDRTRLLVVKFAAVAVFALCATLLVAVVGAGLGLALFGGGPVVTLSGSTLPFWTGVGRLLLVILYLAACLTALGAIGLFVSTLTEQPIGATIAILVLTLASEIMDAIPQLAVIHRYLPTHYWTAFGDLMRDPIELATLRPGLLSALAYTAIFGTAAWARFGGRDVTA</sequence>
<evidence type="ECO:0000256" key="2">
    <source>
        <dbReference type="SAM" id="Phobius"/>
    </source>
</evidence>
<evidence type="ECO:0000313" key="4">
    <source>
        <dbReference type="Proteomes" id="UP001501570"/>
    </source>
</evidence>
<feature type="transmembrane region" description="Helical" evidence="2">
    <location>
        <begin position="112"/>
        <end position="141"/>
    </location>
</feature>
<keyword evidence="2" id="KW-0812">Transmembrane</keyword>
<organism evidence="3 4">
    <name type="scientific">Rugosimonospora acidiphila</name>
    <dbReference type="NCBI Taxonomy" id="556531"/>
    <lineage>
        <taxon>Bacteria</taxon>
        <taxon>Bacillati</taxon>
        <taxon>Actinomycetota</taxon>
        <taxon>Actinomycetes</taxon>
        <taxon>Micromonosporales</taxon>
        <taxon>Micromonosporaceae</taxon>
        <taxon>Rugosimonospora</taxon>
    </lineage>
</organism>
<dbReference type="Proteomes" id="UP001501570">
    <property type="component" value="Unassembled WGS sequence"/>
</dbReference>
<keyword evidence="2" id="KW-1133">Transmembrane helix</keyword>
<dbReference type="PANTHER" id="PTHR37305:SF1">
    <property type="entry name" value="MEMBRANE PROTEIN"/>
    <property type="match status" value="1"/>
</dbReference>
<feature type="transmembrane region" description="Helical" evidence="2">
    <location>
        <begin position="293"/>
        <end position="314"/>
    </location>
</feature>
<accession>A0ABP9SI02</accession>
<feature type="compositionally biased region" description="Basic and acidic residues" evidence="1">
    <location>
        <begin position="1"/>
        <end position="14"/>
    </location>
</feature>
<evidence type="ECO:0000313" key="3">
    <source>
        <dbReference type="EMBL" id="GAA5196700.1"/>
    </source>
</evidence>
<dbReference type="RefSeq" id="WP_345636358.1">
    <property type="nucleotide sequence ID" value="NZ_BAABJQ010000027.1"/>
</dbReference>
<evidence type="ECO:0000256" key="1">
    <source>
        <dbReference type="SAM" id="MobiDB-lite"/>
    </source>
</evidence>
<reference evidence="4" key="1">
    <citation type="journal article" date="2019" name="Int. J. Syst. Evol. Microbiol.">
        <title>The Global Catalogue of Microorganisms (GCM) 10K type strain sequencing project: providing services to taxonomists for standard genome sequencing and annotation.</title>
        <authorList>
            <consortium name="The Broad Institute Genomics Platform"/>
            <consortium name="The Broad Institute Genome Sequencing Center for Infectious Disease"/>
            <person name="Wu L."/>
            <person name="Ma J."/>
        </authorList>
    </citation>
    <scope>NUCLEOTIDE SEQUENCE [LARGE SCALE GENOMIC DNA]</scope>
    <source>
        <strain evidence="4">JCM 18304</strain>
    </source>
</reference>
<name>A0ABP9SI02_9ACTN</name>
<feature type="region of interest" description="Disordered" evidence="1">
    <location>
        <begin position="1"/>
        <end position="50"/>
    </location>
</feature>
<dbReference type="Pfam" id="PF12679">
    <property type="entry name" value="ABC2_membrane_2"/>
    <property type="match status" value="1"/>
</dbReference>
<protein>
    <submittedName>
        <fullName evidence="3">ABC transporter permease</fullName>
    </submittedName>
</protein>
<dbReference type="PANTHER" id="PTHR37305">
    <property type="entry name" value="INTEGRAL MEMBRANE PROTEIN-RELATED"/>
    <property type="match status" value="1"/>
</dbReference>
<feature type="transmembrane region" description="Helical" evidence="2">
    <location>
        <begin position="75"/>
        <end position="92"/>
    </location>
</feature>
<feature type="transmembrane region" description="Helical" evidence="2">
    <location>
        <begin position="215"/>
        <end position="236"/>
    </location>
</feature>
<dbReference type="EMBL" id="BAABJQ010000027">
    <property type="protein sequence ID" value="GAA5196700.1"/>
    <property type="molecule type" value="Genomic_DNA"/>
</dbReference>
<gene>
    <name evidence="3" type="ORF">GCM10023322_66290</name>
</gene>
<feature type="transmembrane region" description="Helical" evidence="2">
    <location>
        <begin position="248"/>
        <end position="273"/>
    </location>
</feature>
<comment type="caution">
    <text evidence="3">The sequence shown here is derived from an EMBL/GenBank/DDBJ whole genome shotgun (WGS) entry which is preliminary data.</text>
</comment>
<keyword evidence="2" id="KW-0472">Membrane</keyword>
<proteinExistence type="predicted"/>